<proteinExistence type="evidence at transcript level"/>
<keyword evidence="1" id="KW-0285">Flavoprotein</keyword>
<dbReference type="SUPFAM" id="SSF57959">
    <property type="entry name" value="Leucine zipper domain"/>
    <property type="match status" value="1"/>
</dbReference>
<name>A0A126WUU5_9PHAE</name>
<evidence type="ECO:0000259" key="6">
    <source>
        <dbReference type="PROSITE" id="PS50217"/>
    </source>
</evidence>
<feature type="region of interest" description="Disordered" evidence="4">
    <location>
        <begin position="392"/>
        <end position="418"/>
    </location>
</feature>
<evidence type="ECO:0000259" key="5">
    <source>
        <dbReference type="PROSITE" id="PS50112"/>
    </source>
</evidence>
<dbReference type="Pfam" id="PF13426">
    <property type="entry name" value="PAS_9"/>
    <property type="match status" value="1"/>
</dbReference>
<dbReference type="InterPro" id="IPR004827">
    <property type="entry name" value="bZIP"/>
</dbReference>
<dbReference type="Gene3D" id="3.30.450.20">
    <property type="entry name" value="PAS domain"/>
    <property type="match status" value="1"/>
</dbReference>
<dbReference type="PROSITE" id="PS50217">
    <property type="entry name" value="BZIP"/>
    <property type="match status" value="1"/>
</dbReference>
<feature type="compositionally biased region" description="Basic and acidic residues" evidence="4">
    <location>
        <begin position="395"/>
        <end position="405"/>
    </location>
</feature>
<dbReference type="SUPFAM" id="SSF55785">
    <property type="entry name" value="PYP-like sensor domain (PAS domain)"/>
    <property type="match status" value="1"/>
</dbReference>
<dbReference type="PANTHER" id="PTHR47429">
    <property type="entry name" value="PROTEIN TWIN LOV 1"/>
    <property type="match status" value="1"/>
</dbReference>
<evidence type="ECO:0000256" key="1">
    <source>
        <dbReference type="ARBA" id="ARBA00022630"/>
    </source>
</evidence>
<dbReference type="GO" id="GO:0003700">
    <property type="term" value="F:DNA-binding transcription factor activity"/>
    <property type="evidence" value="ECO:0007669"/>
    <property type="project" value="InterPro"/>
</dbReference>
<evidence type="ECO:0000256" key="2">
    <source>
        <dbReference type="ARBA" id="ARBA00022643"/>
    </source>
</evidence>
<feature type="domain" description="BZIP" evidence="6">
    <location>
        <begin position="176"/>
        <end position="220"/>
    </location>
</feature>
<dbReference type="CDD" id="cd14809">
    <property type="entry name" value="bZIP_AUREO-like"/>
    <property type="match status" value="1"/>
</dbReference>
<dbReference type="NCBIfam" id="TIGR00229">
    <property type="entry name" value="sensory_box"/>
    <property type="match status" value="1"/>
</dbReference>
<dbReference type="InterPro" id="IPR046347">
    <property type="entry name" value="bZIP_sf"/>
</dbReference>
<evidence type="ECO:0000313" key="7">
    <source>
        <dbReference type="EMBL" id="AML76382.1"/>
    </source>
</evidence>
<dbReference type="AlphaFoldDB" id="A0A126WUU5"/>
<dbReference type="InterPro" id="IPR000014">
    <property type="entry name" value="PAS"/>
</dbReference>
<evidence type="ECO:0000256" key="4">
    <source>
        <dbReference type="SAM" id="MobiDB-lite"/>
    </source>
</evidence>
<dbReference type="InterPro" id="IPR035965">
    <property type="entry name" value="PAS-like_dom_sf"/>
</dbReference>
<keyword evidence="2" id="KW-0288">FMN</keyword>
<keyword evidence="3" id="KW-0157">Chromophore</keyword>
<dbReference type="CDD" id="cd00130">
    <property type="entry name" value="PAS"/>
    <property type="match status" value="1"/>
</dbReference>
<dbReference type="Gene3D" id="1.20.5.170">
    <property type="match status" value="1"/>
</dbReference>
<dbReference type="GO" id="GO:0005634">
    <property type="term" value="C:nucleus"/>
    <property type="evidence" value="ECO:0007669"/>
    <property type="project" value="TreeGrafter"/>
</dbReference>
<dbReference type="PANTHER" id="PTHR47429:SF2">
    <property type="entry name" value="PROTEIN TWIN LOV 1"/>
    <property type="match status" value="1"/>
</dbReference>
<feature type="region of interest" description="Disordered" evidence="4">
    <location>
        <begin position="163"/>
        <end position="186"/>
    </location>
</feature>
<dbReference type="Pfam" id="PF07716">
    <property type="entry name" value="bZIP_2"/>
    <property type="match status" value="1"/>
</dbReference>
<protein>
    <submittedName>
        <fullName evidence="7">Putative LOV domain-containing protein</fullName>
    </submittedName>
</protein>
<dbReference type="SMART" id="SM00338">
    <property type="entry name" value="BRLZ"/>
    <property type="match status" value="1"/>
</dbReference>
<accession>A0A126WUU5</accession>
<organism evidence="7">
    <name type="scientific">Punctaria latifolia</name>
    <dbReference type="NCBI Taxonomy" id="90013"/>
    <lineage>
        <taxon>Eukaryota</taxon>
        <taxon>Sar</taxon>
        <taxon>Stramenopiles</taxon>
        <taxon>Ochrophyta</taxon>
        <taxon>PX clade</taxon>
        <taxon>Phaeophyceae</taxon>
        <taxon>Ectocarpales</taxon>
        <taxon>Chordariaceae</taxon>
        <taxon>Punctaria</taxon>
    </lineage>
</organism>
<feature type="domain" description="PAS" evidence="5">
    <location>
        <begin position="259"/>
        <end position="332"/>
    </location>
</feature>
<dbReference type="PROSITE" id="PS50112">
    <property type="entry name" value="PAS"/>
    <property type="match status" value="1"/>
</dbReference>
<evidence type="ECO:0000256" key="3">
    <source>
        <dbReference type="ARBA" id="ARBA00022991"/>
    </source>
</evidence>
<dbReference type="SMART" id="SM00086">
    <property type="entry name" value="PAC"/>
    <property type="match status" value="1"/>
</dbReference>
<reference evidence="7" key="1">
    <citation type="journal article" date="2016" name="Proc. Natl. Acad. Sci. U.S.A.">
        <title>Functional and topological diversity of LOV domain photoreceptors.</title>
        <authorList>
            <person name="Glantz S.T."/>
            <person name="Carpenter E.J."/>
            <person name="Melkonian M."/>
            <person name="Gardner K.H."/>
            <person name="Boyden E.S."/>
            <person name="Wong G.K."/>
            <person name="Chow B.Y."/>
        </authorList>
    </citation>
    <scope>NUCLEOTIDE SEQUENCE</scope>
    <source>
        <strain evidence="7">ASZK_2000214</strain>
    </source>
</reference>
<dbReference type="EMBL" id="KU698199">
    <property type="protein sequence ID" value="AML76382.1"/>
    <property type="molecule type" value="mRNA"/>
</dbReference>
<dbReference type="InterPro" id="IPR001610">
    <property type="entry name" value="PAC"/>
</dbReference>
<sequence length="433" mass="46650">MPASVKSPVFTSMVHRKVQPQTSWQDADFHVADDFGLDLTELSGITGFLMNEVPDNLGHFYPPWANDPAPSVKDEPFMMTEPAARPPQPVPLPSPEPLPVAPVADPALDIVMGGTGAVSVAGCTARLPPKPAKAAGAGAAGLASGIVGGGGGGGVGATFRKTAAGGVTRRRSSSKEEQAKKRRERNRVLARRTRLRKKFFFQSLQQQVARLQRENERLKSIVSTRCPGSAGDIFLSCASKMPSMVADSAGQATAVLDQSGFLLVKALQSSQPSFCVTDPQMPDNPIVYASDSFIELTGYSRAQVLGRNCRFLQGPDTDPDAVAKIRKGIEEGSDTSVYLRQYKADGTVFWNHVFVAALRNSEDKIINYVGIQHPLDKEPSPEVVACINNGEEQEHESAQEDERQMGLEGQWQESGSGDLAQLDHFMASEWGTD</sequence>